<dbReference type="Proteomes" id="UP001140510">
    <property type="component" value="Unassembled WGS sequence"/>
</dbReference>
<proteinExistence type="predicted"/>
<keyword evidence="2" id="KW-1185">Reference proteome</keyword>
<protein>
    <submittedName>
        <fullName evidence="1">Uncharacterized protein</fullName>
    </submittedName>
</protein>
<dbReference type="OrthoDB" id="3740069at2759"/>
<reference evidence="1" key="1">
    <citation type="submission" date="2022-10" db="EMBL/GenBank/DDBJ databases">
        <title>Tapping the CABI collections for fungal endophytes: first genome assemblies for Collariella, Neodidymelliopsis, Ascochyta clinopodiicola, Didymella pomorum, Didymosphaeria variabile, Neocosmospora piperis and Neocucurbitaria cava.</title>
        <authorList>
            <person name="Hill R."/>
        </authorList>
    </citation>
    <scope>NUCLEOTIDE SEQUENCE</scope>
    <source>
        <strain evidence="1">IMI 355091</strain>
    </source>
</reference>
<gene>
    <name evidence="1" type="ORF">N0V91_009868</name>
</gene>
<name>A0A9W9D3I4_9PLEO</name>
<sequence length="156" mass="17482">MSQKEDEDAGRSACEYIQRKNGAARIKGLRQETEELSRASASLMKDNSTLKELLDRMQQGTEDEAYSIYLQLRSEPDISVLGMARHLSLQVSDGTSEPDAESSADFAIAVTEKEVQPIAVKAWNTVADDGLVSELVTSWFMWDDTHTEKLYLSQFE</sequence>
<comment type="caution">
    <text evidence="1">The sequence shown here is derived from an EMBL/GenBank/DDBJ whole genome shotgun (WGS) entry which is preliminary data.</text>
</comment>
<dbReference type="AlphaFoldDB" id="A0A9W9D3I4"/>
<organism evidence="1 2">
    <name type="scientific">Didymella pomorum</name>
    <dbReference type="NCBI Taxonomy" id="749634"/>
    <lineage>
        <taxon>Eukaryota</taxon>
        <taxon>Fungi</taxon>
        <taxon>Dikarya</taxon>
        <taxon>Ascomycota</taxon>
        <taxon>Pezizomycotina</taxon>
        <taxon>Dothideomycetes</taxon>
        <taxon>Pleosporomycetidae</taxon>
        <taxon>Pleosporales</taxon>
        <taxon>Pleosporineae</taxon>
        <taxon>Didymellaceae</taxon>
        <taxon>Didymella</taxon>
    </lineage>
</organism>
<dbReference type="EMBL" id="JAPEVA010000119">
    <property type="protein sequence ID" value="KAJ4398866.1"/>
    <property type="molecule type" value="Genomic_DNA"/>
</dbReference>
<accession>A0A9W9D3I4</accession>
<evidence type="ECO:0000313" key="1">
    <source>
        <dbReference type="EMBL" id="KAJ4398866.1"/>
    </source>
</evidence>
<evidence type="ECO:0000313" key="2">
    <source>
        <dbReference type="Proteomes" id="UP001140510"/>
    </source>
</evidence>